<accession>A6P104</accession>
<proteinExistence type="predicted"/>
<dbReference type="EMBL" id="AAXG02000045">
    <property type="protein sequence ID" value="EDM98025.1"/>
    <property type="molecule type" value="Genomic_DNA"/>
</dbReference>
<reference evidence="1 2" key="1">
    <citation type="submission" date="2007-04" db="EMBL/GenBank/DDBJ databases">
        <authorList>
            <person name="Fulton L."/>
            <person name="Clifton S."/>
            <person name="Fulton B."/>
            <person name="Xu J."/>
            <person name="Minx P."/>
            <person name="Pepin K.H."/>
            <person name="Johnson M."/>
            <person name="Thiruvilangam P."/>
            <person name="Bhonagiri V."/>
            <person name="Nash W.E."/>
            <person name="Mardis E.R."/>
            <person name="Wilson R.K."/>
        </authorList>
    </citation>
    <scope>NUCLEOTIDE SEQUENCE [LARGE SCALE GENOMIC DNA]</scope>
    <source>
        <strain evidence="1 2">ATCC 29799</strain>
    </source>
</reference>
<organism evidence="1 2">
    <name type="scientific">Pseudoflavonifractor capillosus ATCC 29799</name>
    <dbReference type="NCBI Taxonomy" id="411467"/>
    <lineage>
        <taxon>Bacteria</taxon>
        <taxon>Bacillati</taxon>
        <taxon>Bacillota</taxon>
        <taxon>Clostridia</taxon>
        <taxon>Eubacteriales</taxon>
        <taxon>Oscillospiraceae</taxon>
        <taxon>Pseudoflavonifractor</taxon>
    </lineage>
</organism>
<evidence type="ECO:0000313" key="2">
    <source>
        <dbReference type="Proteomes" id="UP000003639"/>
    </source>
</evidence>
<reference evidence="1 2" key="2">
    <citation type="submission" date="2007-06" db="EMBL/GenBank/DDBJ databases">
        <title>Draft genome sequence of Pseudoflavonifractor capillosus ATCC 29799.</title>
        <authorList>
            <person name="Sudarsanam P."/>
            <person name="Ley R."/>
            <person name="Guruge J."/>
            <person name="Turnbaugh P.J."/>
            <person name="Mahowald M."/>
            <person name="Liep D."/>
            <person name="Gordon J."/>
        </authorList>
    </citation>
    <scope>NUCLEOTIDE SEQUENCE [LARGE SCALE GENOMIC DNA]</scope>
    <source>
        <strain evidence="1 2">ATCC 29799</strain>
    </source>
</reference>
<evidence type="ECO:0000313" key="1">
    <source>
        <dbReference type="EMBL" id="EDM98025.1"/>
    </source>
</evidence>
<protein>
    <submittedName>
        <fullName evidence="1">Uncharacterized protein</fullName>
    </submittedName>
</protein>
<sequence>MGSNPTRCAKNPLKPNGFKGFFCAMKGKCPQNTLKCRREACAKKFVVPKWCPAPKNNPRDAMWD</sequence>
<dbReference type="AlphaFoldDB" id="A6P104"/>
<comment type="caution">
    <text evidence="1">The sequence shown here is derived from an EMBL/GenBank/DDBJ whole genome shotgun (WGS) entry which is preliminary data.</text>
</comment>
<keyword evidence="2" id="KW-1185">Reference proteome</keyword>
<name>A6P104_9FIRM</name>
<gene>
    <name evidence="1" type="ORF">BACCAP_04170</name>
</gene>
<dbReference type="Proteomes" id="UP000003639">
    <property type="component" value="Unassembled WGS sequence"/>
</dbReference>